<feature type="non-terminal residue" evidence="2">
    <location>
        <position position="51"/>
    </location>
</feature>
<name>A0A9N9NCS0_9GLOM</name>
<protein>
    <submittedName>
        <fullName evidence="2">13417_t:CDS:1</fullName>
    </submittedName>
</protein>
<sequence>IDHKAQRKLTMLSPNDKSHRALNDKEKKDYNVTFDLANVNAMIGYIGMRMC</sequence>
<evidence type="ECO:0000256" key="1">
    <source>
        <dbReference type="SAM" id="MobiDB-lite"/>
    </source>
</evidence>
<dbReference type="Proteomes" id="UP000789342">
    <property type="component" value="Unassembled WGS sequence"/>
</dbReference>
<dbReference type="AlphaFoldDB" id="A0A9N9NCS0"/>
<evidence type="ECO:0000313" key="2">
    <source>
        <dbReference type="EMBL" id="CAG8722829.1"/>
    </source>
</evidence>
<evidence type="ECO:0000313" key="3">
    <source>
        <dbReference type="Proteomes" id="UP000789342"/>
    </source>
</evidence>
<feature type="region of interest" description="Disordered" evidence="1">
    <location>
        <begin position="1"/>
        <end position="24"/>
    </location>
</feature>
<proteinExistence type="predicted"/>
<dbReference type="EMBL" id="CAJVPV010023128">
    <property type="protein sequence ID" value="CAG8722829.1"/>
    <property type="molecule type" value="Genomic_DNA"/>
</dbReference>
<keyword evidence="3" id="KW-1185">Reference proteome</keyword>
<reference evidence="2" key="1">
    <citation type="submission" date="2021-06" db="EMBL/GenBank/DDBJ databases">
        <authorList>
            <person name="Kallberg Y."/>
            <person name="Tangrot J."/>
            <person name="Rosling A."/>
        </authorList>
    </citation>
    <scope>NUCLEOTIDE SEQUENCE</scope>
    <source>
        <strain evidence="2">CL551</strain>
    </source>
</reference>
<comment type="caution">
    <text evidence="2">The sequence shown here is derived from an EMBL/GenBank/DDBJ whole genome shotgun (WGS) entry which is preliminary data.</text>
</comment>
<accession>A0A9N9NCS0</accession>
<gene>
    <name evidence="2" type="ORF">AMORRO_LOCUS13450</name>
</gene>
<organism evidence="2 3">
    <name type="scientific">Acaulospora morrowiae</name>
    <dbReference type="NCBI Taxonomy" id="94023"/>
    <lineage>
        <taxon>Eukaryota</taxon>
        <taxon>Fungi</taxon>
        <taxon>Fungi incertae sedis</taxon>
        <taxon>Mucoromycota</taxon>
        <taxon>Glomeromycotina</taxon>
        <taxon>Glomeromycetes</taxon>
        <taxon>Diversisporales</taxon>
        <taxon>Acaulosporaceae</taxon>
        <taxon>Acaulospora</taxon>
    </lineage>
</organism>